<dbReference type="Pfam" id="PF10926">
    <property type="entry name" value="DUF2800"/>
    <property type="match status" value="1"/>
</dbReference>
<proteinExistence type="predicted"/>
<dbReference type="Gene3D" id="3.90.320.10">
    <property type="match status" value="1"/>
</dbReference>
<dbReference type="InterPro" id="IPR011604">
    <property type="entry name" value="PDDEXK-like_dom_sf"/>
</dbReference>
<name>A0A8S5LFI5_9CAUD</name>
<accession>A0A8S5LFI5</accession>
<protein>
    <submittedName>
        <fullName evidence="1">PD-(D/E)XK nuclease superfamily protein</fullName>
    </submittedName>
</protein>
<dbReference type="InterPro" id="IPR021229">
    <property type="entry name" value="DUF2800"/>
</dbReference>
<organism evidence="1">
    <name type="scientific">Siphoviridae sp. ctlXU33</name>
    <dbReference type="NCBI Taxonomy" id="2823598"/>
    <lineage>
        <taxon>Viruses</taxon>
        <taxon>Duplodnaviria</taxon>
        <taxon>Heunggongvirae</taxon>
        <taxon>Uroviricota</taxon>
        <taxon>Caudoviricetes</taxon>
    </lineage>
</organism>
<dbReference type="EMBL" id="BK014706">
    <property type="protein sequence ID" value="DAD68690.1"/>
    <property type="molecule type" value="Genomic_DNA"/>
</dbReference>
<reference evidence="1" key="1">
    <citation type="journal article" date="2021" name="Proc. Natl. Acad. Sci. U.S.A.">
        <title>A Catalog of Tens of Thousands of Viruses from Human Metagenomes Reveals Hidden Associations with Chronic Diseases.</title>
        <authorList>
            <person name="Tisza M.J."/>
            <person name="Buck C.B."/>
        </authorList>
    </citation>
    <scope>NUCLEOTIDE SEQUENCE</scope>
    <source>
        <strain evidence="1">CtlXU33</strain>
    </source>
</reference>
<sequence length="386" mass="42962">MVKHAVLSASGAHRWLECTPSARLEENFEDRPSESAKEGTLAHAIAEAKVRNMLIDPLPKRSFSKILKDFAKHELYKKEMDTLTDEYVEYIREIMLSYAQKPYIAVEVKLNLDRYIPNGFGTADCVIIAGNDLHIVDLKYGKSTAVRAEDNPQLKLYALGAVGEYELFYDIQTVHMHIFQPRNSEGGGTCSLSEQDLKAWAESIKPDVEMAYMGAGEQKTGAWCGFCKARPICQKHADKCGELAALEFKKPELLTLEEVGAILQQARDVASWVKVLDEWALAEALKGTDIPGWKAVAGRKTRSWSDMDEAFKKLTDSGIDEAVLWKKTPLTLAQVEDEIGKKDFATLVGDMVTTSTGKPALVPESDKRPALKIKAADEFKEESTNE</sequence>
<evidence type="ECO:0000313" key="1">
    <source>
        <dbReference type="EMBL" id="DAD68690.1"/>
    </source>
</evidence>